<evidence type="ECO:0000256" key="13">
    <source>
        <dbReference type="ARBA" id="ARBA00023204"/>
    </source>
</evidence>
<evidence type="ECO:0000256" key="7">
    <source>
        <dbReference type="ARBA" id="ARBA00022769"/>
    </source>
</evidence>
<dbReference type="HOGENOM" id="CLU_001370_0_2_10"/>
<dbReference type="Gene3D" id="1.20.1580.10">
    <property type="entry name" value="ABC transporter ATPase like domain"/>
    <property type="match status" value="2"/>
</dbReference>
<keyword evidence="3" id="KW-0479">Metal-binding</keyword>
<organism evidence="18 19">
    <name type="scientific">Bacteroides fluxus YIT 12057</name>
    <dbReference type="NCBI Taxonomy" id="763034"/>
    <lineage>
        <taxon>Bacteria</taxon>
        <taxon>Pseudomonadati</taxon>
        <taxon>Bacteroidota</taxon>
        <taxon>Bacteroidia</taxon>
        <taxon>Bacteroidales</taxon>
        <taxon>Bacteroidaceae</taxon>
        <taxon>Bacteroides</taxon>
    </lineage>
</organism>
<dbReference type="GO" id="GO:0003677">
    <property type="term" value="F:DNA binding"/>
    <property type="evidence" value="ECO:0007669"/>
    <property type="project" value="UniProtKB-KW"/>
</dbReference>
<protein>
    <recommendedName>
        <fullName evidence="15">UvrABC system protein A</fullName>
    </recommendedName>
    <alternativeName>
        <fullName evidence="16">Excinuclease ABC subunit A</fullName>
    </alternativeName>
</protein>
<keyword evidence="8" id="KW-0863">Zinc-finger</keyword>
<dbReference type="InterPro" id="IPR041552">
    <property type="entry name" value="UvrA_DNA-bd"/>
</dbReference>
<dbReference type="PANTHER" id="PTHR43152">
    <property type="entry name" value="UVRABC SYSTEM PROTEIN A"/>
    <property type="match status" value="1"/>
</dbReference>
<comment type="subcellular location">
    <subcellularLocation>
        <location evidence="1">Cytoplasm</location>
    </subcellularLocation>
</comment>
<dbReference type="Gene3D" id="3.40.50.300">
    <property type="entry name" value="P-loop containing nucleotide triphosphate hydrolases"/>
    <property type="match status" value="2"/>
</dbReference>
<dbReference type="GO" id="GO:0005524">
    <property type="term" value="F:ATP binding"/>
    <property type="evidence" value="ECO:0007669"/>
    <property type="project" value="UniProtKB-KW"/>
</dbReference>
<dbReference type="Pfam" id="PF17760">
    <property type="entry name" value="UvrA_inter"/>
    <property type="match status" value="1"/>
</dbReference>
<evidence type="ECO:0000256" key="8">
    <source>
        <dbReference type="ARBA" id="ARBA00022771"/>
    </source>
</evidence>
<dbReference type="GO" id="GO:0006289">
    <property type="term" value="P:nucleotide-excision repair"/>
    <property type="evidence" value="ECO:0007669"/>
    <property type="project" value="InterPro"/>
</dbReference>
<keyword evidence="13" id="KW-0234">DNA repair</keyword>
<sequence>MENFILSAPQFALSLHSQNRLSDPDMAENKSIIIKGARVNNLKNIDVEIPRNKLVVITGLSGSGKSSLAFDTLYAEGQRRYVESLSSYARQFLGRMSKPECDFIKGIPPAIAIEQKVSSRNPRSTVGTSTEIYEYLRLLYARVGKTFSPVSGQEVKKHSTEDIVKCMLEHPEGTRYTVLAPILLREDRTLQQQLEIDLKQGFNRLEVNGKMIRIDEYKPEAGDTVFLLIDRMTASSEKDSVSRLTDSAETAMYEGDGACLLRFYQADGSTCLYRFSTKFEADGITFEEPNDQMFSFNSPIGACPECEGFGRVIGIDEHLVIPNRSLSVYDGAVVCWRGEKMGEWRDMVIHGAEKAGFPIFAPYYELTDEQRRMLWEGTPYFEGINAFFKMVQENQYKIQYRVMLARYRGKTLCPKCHGTRLKPEAGYVRVGGRNISQLVDLPITELKLFFDNLQLEPHDADIARRILTEINSRIQFLLDVGLGYLTLNRLSNSLSGGESQRINLATSLGSSLVGSLYILDEPSIGLHSRDTDKLIHVLRQLQQLGNTVVVVEHDEEIIRAADYIIDIGPKAGRLGGEVVYQGAMDDLQKNSHSYTVRYLLGEETIPVPEHRRPWNNYIEVKGARENNLKGIDVRFPLNVMTVVTGVSGSGKSTLVRDIFYRALKRELDECSDRPGEFVSIGGDLQNLRNVEFVDQNPIGKSSRSNPVTYIKAYDEIRKLWADQPLAKQMGYSAGYFSFNNEGGRCEECKGEGTITVEMQFMADLVLECESCHGKRFKADTLEVKFHDISIYDVLNMTINQAIEFFTGHGQKKIVKKLQPLQDVGLGYIKLGQSSSTLSGGENQRVKLAYYLSQEKADPTLFIFDEPTTGLHFHDIKKLLEAFDALIRRGHSIVIIEHNLDVVKCADYVIDLGPEGGDKGGNIVATGTPEEVAECAASYTGQFLKEKLAVK</sequence>
<dbReference type="GO" id="GO:0009380">
    <property type="term" value="C:excinuclease repair complex"/>
    <property type="evidence" value="ECO:0007669"/>
    <property type="project" value="InterPro"/>
</dbReference>
<evidence type="ECO:0000256" key="1">
    <source>
        <dbReference type="ARBA" id="ARBA00004496"/>
    </source>
</evidence>
<keyword evidence="10" id="KW-0067">ATP-binding</keyword>
<evidence type="ECO:0000256" key="12">
    <source>
        <dbReference type="ARBA" id="ARBA00023125"/>
    </source>
</evidence>
<gene>
    <name evidence="18" type="ORF">HMPREF9446_00142</name>
</gene>
<evidence type="ECO:0000256" key="11">
    <source>
        <dbReference type="ARBA" id="ARBA00022881"/>
    </source>
</evidence>
<keyword evidence="7" id="KW-0228">DNA excision</keyword>
<dbReference type="SUPFAM" id="SSF52540">
    <property type="entry name" value="P-loop containing nucleoside triphosphate hydrolases"/>
    <property type="match status" value="2"/>
</dbReference>
<dbReference type="Gene3D" id="1.10.8.280">
    <property type="entry name" value="ABC transporter ATPase domain-like"/>
    <property type="match status" value="1"/>
</dbReference>
<evidence type="ECO:0000313" key="18">
    <source>
        <dbReference type="EMBL" id="EGF59848.1"/>
    </source>
</evidence>
<comment type="caution">
    <text evidence="18">The sequence shown here is derived from an EMBL/GenBank/DDBJ whole genome shotgun (WGS) entry which is preliminary data.</text>
</comment>
<evidence type="ECO:0000256" key="14">
    <source>
        <dbReference type="ARBA" id="ARBA00038000"/>
    </source>
</evidence>
<dbReference type="Pfam" id="PF17755">
    <property type="entry name" value="UvrA_DNA-bind"/>
    <property type="match status" value="1"/>
</dbReference>
<keyword evidence="5" id="KW-0547">Nucleotide-binding</keyword>
<accession>F3PN56</accession>
<dbReference type="GO" id="GO:0016887">
    <property type="term" value="F:ATP hydrolysis activity"/>
    <property type="evidence" value="ECO:0007669"/>
    <property type="project" value="InterPro"/>
</dbReference>
<evidence type="ECO:0000256" key="4">
    <source>
        <dbReference type="ARBA" id="ARBA00022737"/>
    </source>
</evidence>
<name>F3PN56_9BACE</name>
<reference evidence="18 19" key="1">
    <citation type="submission" date="2011-02" db="EMBL/GenBank/DDBJ databases">
        <authorList>
            <person name="Weinstock G."/>
            <person name="Sodergren E."/>
            <person name="Clifton S."/>
            <person name="Fulton L."/>
            <person name="Fulton B."/>
            <person name="Courtney L."/>
            <person name="Fronick C."/>
            <person name="Harrison M."/>
            <person name="Strong C."/>
            <person name="Farmer C."/>
            <person name="Delahaunty K."/>
            <person name="Markovic C."/>
            <person name="Hall O."/>
            <person name="Minx P."/>
            <person name="Tomlinson C."/>
            <person name="Mitreva M."/>
            <person name="Hou S."/>
            <person name="Chen J."/>
            <person name="Wollam A."/>
            <person name="Pepin K.H."/>
            <person name="Johnson M."/>
            <person name="Bhonagiri V."/>
            <person name="Zhang X."/>
            <person name="Suruliraj S."/>
            <person name="Warren W."/>
            <person name="Chinwalla A."/>
            <person name="Mardis E.R."/>
            <person name="Wilson R.K."/>
        </authorList>
    </citation>
    <scope>NUCLEOTIDE SEQUENCE [LARGE SCALE GENOMIC DNA]</scope>
    <source>
        <strain evidence="18 19">YIT 12057</strain>
    </source>
</reference>
<evidence type="ECO:0000256" key="5">
    <source>
        <dbReference type="ARBA" id="ARBA00022741"/>
    </source>
</evidence>
<feature type="domain" description="ABC transporter" evidence="17">
    <location>
        <begin position="612"/>
        <end position="944"/>
    </location>
</feature>
<dbReference type="Proteomes" id="UP000003416">
    <property type="component" value="Unassembled WGS sequence"/>
</dbReference>
<evidence type="ECO:0000313" key="19">
    <source>
        <dbReference type="Proteomes" id="UP000003416"/>
    </source>
</evidence>
<feature type="domain" description="ABC transporter" evidence="17">
    <location>
        <begin position="364"/>
        <end position="600"/>
    </location>
</feature>
<evidence type="ECO:0000256" key="9">
    <source>
        <dbReference type="ARBA" id="ARBA00022833"/>
    </source>
</evidence>
<dbReference type="EMBL" id="AFBN01000004">
    <property type="protein sequence ID" value="EGF59848.1"/>
    <property type="molecule type" value="Genomic_DNA"/>
</dbReference>
<dbReference type="PROSITE" id="PS00211">
    <property type="entry name" value="ABC_TRANSPORTER_1"/>
    <property type="match status" value="1"/>
</dbReference>
<evidence type="ECO:0000256" key="10">
    <source>
        <dbReference type="ARBA" id="ARBA00022840"/>
    </source>
</evidence>
<dbReference type="NCBIfam" id="TIGR00630">
    <property type="entry name" value="uvra"/>
    <property type="match status" value="1"/>
</dbReference>
<dbReference type="GO" id="GO:0008270">
    <property type="term" value="F:zinc ion binding"/>
    <property type="evidence" value="ECO:0007669"/>
    <property type="project" value="UniProtKB-KW"/>
</dbReference>
<dbReference type="InterPro" id="IPR004602">
    <property type="entry name" value="UvrA"/>
</dbReference>
<dbReference type="PANTHER" id="PTHR43152:SF3">
    <property type="entry name" value="UVRABC SYSTEM PROTEIN A"/>
    <property type="match status" value="1"/>
</dbReference>
<evidence type="ECO:0000256" key="6">
    <source>
        <dbReference type="ARBA" id="ARBA00022763"/>
    </source>
</evidence>
<keyword evidence="19" id="KW-1185">Reference proteome</keyword>
<keyword evidence="9" id="KW-0862">Zinc</keyword>
<dbReference type="InterPro" id="IPR013815">
    <property type="entry name" value="ATP_grasp_subdomain_1"/>
</dbReference>
<keyword evidence="4" id="KW-0677">Repeat</keyword>
<proteinExistence type="inferred from homology"/>
<dbReference type="PROSITE" id="PS50893">
    <property type="entry name" value="ABC_TRANSPORTER_2"/>
    <property type="match status" value="2"/>
</dbReference>
<dbReference type="NCBIfam" id="NF001503">
    <property type="entry name" value="PRK00349.1"/>
    <property type="match status" value="1"/>
</dbReference>
<comment type="similarity">
    <text evidence="14">Belongs to the ABC transporter superfamily. UvrA family.</text>
</comment>
<dbReference type="GO" id="GO:0005737">
    <property type="term" value="C:cytoplasm"/>
    <property type="evidence" value="ECO:0007669"/>
    <property type="project" value="UniProtKB-SubCell"/>
</dbReference>
<evidence type="ECO:0000256" key="3">
    <source>
        <dbReference type="ARBA" id="ARBA00022723"/>
    </source>
</evidence>
<evidence type="ECO:0000256" key="16">
    <source>
        <dbReference type="ARBA" id="ARBA00042156"/>
    </source>
</evidence>
<keyword evidence="11" id="KW-0267">Excision nuclease</keyword>
<dbReference type="Gene3D" id="3.30.1490.20">
    <property type="entry name" value="ATP-grasp fold, A domain"/>
    <property type="match status" value="1"/>
</dbReference>
<dbReference type="InterPro" id="IPR027417">
    <property type="entry name" value="P-loop_NTPase"/>
</dbReference>
<keyword evidence="6" id="KW-0227">DNA damage</keyword>
<keyword evidence="2" id="KW-0963">Cytoplasm</keyword>
<dbReference type="InterPro" id="IPR041102">
    <property type="entry name" value="UvrA_inter"/>
</dbReference>
<evidence type="ECO:0000256" key="2">
    <source>
        <dbReference type="ARBA" id="ARBA00022490"/>
    </source>
</evidence>
<dbReference type="InterPro" id="IPR017871">
    <property type="entry name" value="ABC_transporter-like_CS"/>
</dbReference>
<keyword evidence="12" id="KW-0238">DNA-binding</keyword>
<evidence type="ECO:0000256" key="15">
    <source>
        <dbReference type="ARBA" id="ARBA00039316"/>
    </source>
</evidence>
<dbReference type="STRING" id="763034.HMPREF9446_00142"/>
<dbReference type="eggNOG" id="COG0178">
    <property type="taxonomic scope" value="Bacteria"/>
</dbReference>
<dbReference type="AlphaFoldDB" id="F3PN56"/>
<dbReference type="InterPro" id="IPR003439">
    <property type="entry name" value="ABC_transporter-like_ATP-bd"/>
</dbReference>
<evidence type="ECO:0000259" key="17">
    <source>
        <dbReference type="PROSITE" id="PS50893"/>
    </source>
</evidence>
<dbReference type="GO" id="GO:0004518">
    <property type="term" value="F:nuclease activity"/>
    <property type="evidence" value="ECO:0007669"/>
    <property type="project" value="UniProtKB-KW"/>
</dbReference>